<dbReference type="SUPFAM" id="SSF88659">
    <property type="entry name" value="Sigma3 and sigma4 domains of RNA polymerase sigma factors"/>
    <property type="match status" value="1"/>
</dbReference>
<dbReference type="InterPro" id="IPR013249">
    <property type="entry name" value="RNA_pol_sigma70_r4_t2"/>
</dbReference>
<evidence type="ECO:0000256" key="3">
    <source>
        <dbReference type="ARBA" id="ARBA00023082"/>
    </source>
</evidence>
<protein>
    <submittedName>
        <fullName evidence="8">SigE family RNA polymerase sigma factor</fullName>
    </submittedName>
</protein>
<dbReference type="EMBL" id="CP115965">
    <property type="protein sequence ID" value="WZW98781.1"/>
    <property type="molecule type" value="Genomic_DNA"/>
</dbReference>
<dbReference type="InterPro" id="IPR007627">
    <property type="entry name" value="RNA_pol_sigma70_r2"/>
</dbReference>
<dbReference type="NCBIfam" id="TIGR02937">
    <property type="entry name" value="sigma70-ECF"/>
    <property type="match status" value="1"/>
</dbReference>
<dbReference type="InterPro" id="IPR013325">
    <property type="entry name" value="RNA_pol_sigma_r2"/>
</dbReference>
<evidence type="ECO:0000259" key="6">
    <source>
        <dbReference type="Pfam" id="PF04542"/>
    </source>
</evidence>
<dbReference type="InterPro" id="IPR013324">
    <property type="entry name" value="RNA_pol_sigma_r3/r4-like"/>
</dbReference>
<dbReference type="InterPro" id="IPR036388">
    <property type="entry name" value="WH-like_DNA-bd_sf"/>
</dbReference>
<feature type="domain" description="RNA polymerase sigma factor 70 region 4 type 2" evidence="7">
    <location>
        <begin position="112"/>
        <end position="160"/>
    </location>
</feature>
<evidence type="ECO:0000313" key="9">
    <source>
        <dbReference type="Proteomes" id="UP001434337"/>
    </source>
</evidence>
<dbReference type="PANTHER" id="PTHR43133">
    <property type="entry name" value="RNA POLYMERASE ECF-TYPE SIGMA FACTO"/>
    <property type="match status" value="1"/>
</dbReference>
<dbReference type="Gene3D" id="1.10.10.10">
    <property type="entry name" value="Winged helix-like DNA-binding domain superfamily/Winged helix DNA-binding domain"/>
    <property type="match status" value="1"/>
</dbReference>
<reference evidence="8 9" key="1">
    <citation type="journal article" date="2023" name="Environ Microbiome">
        <title>A coral-associated actinobacterium mitigates coral bleaching under heat stress.</title>
        <authorList>
            <person name="Li J."/>
            <person name="Zou Y."/>
            <person name="Li Q."/>
            <person name="Zhang J."/>
            <person name="Bourne D.G."/>
            <person name="Lyu Y."/>
            <person name="Liu C."/>
            <person name="Zhang S."/>
        </authorList>
    </citation>
    <scope>NUCLEOTIDE SEQUENCE [LARGE SCALE GENOMIC DNA]</scope>
    <source>
        <strain evidence="8 9">SCSIO 13291</strain>
    </source>
</reference>
<keyword evidence="2" id="KW-0805">Transcription regulation</keyword>
<dbReference type="InterPro" id="IPR014284">
    <property type="entry name" value="RNA_pol_sigma-70_dom"/>
</dbReference>
<dbReference type="Proteomes" id="UP001434337">
    <property type="component" value="Chromosome"/>
</dbReference>
<organism evidence="8 9">
    <name type="scientific">Propioniciclava soli</name>
    <dbReference type="NCBI Taxonomy" id="2775081"/>
    <lineage>
        <taxon>Bacteria</taxon>
        <taxon>Bacillati</taxon>
        <taxon>Actinomycetota</taxon>
        <taxon>Actinomycetes</taxon>
        <taxon>Propionibacteriales</taxon>
        <taxon>Propionibacteriaceae</taxon>
        <taxon>Propioniciclava</taxon>
    </lineage>
</organism>
<feature type="domain" description="RNA polymerase sigma-70 region 2" evidence="6">
    <location>
        <begin position="16"/>
        <end position="80"/>
    </location>
</feature>
<dbReference type="Pfam" id="PF04542">
    <property type="entry name" value="Sigma70_r2"/>
    <property type="match status" value="1"/>
</dbReference>
<evidence type="ECO:0000313" key="8">
    <source>
        <dbReference type="EMBL" id="WZW98781.1"/>
    </source>
</evidence>
<keyword evidence="9" id="KW-1185">Reference proteome</keyword>
<evidence type="ECO:0000256" key="4">
    <source>
        <dbReference type="ARBA" id="ARBA00023125"/>
    </source>
</evidence>
<dbReference type="PANTHER" id="PTHR43133:SF50">
    <property type="entry name" value="ECF RNA POLYMERASE SIGMA FACTOR SIGM"/>
    <property type="match status" value="1"/>
</dbReference>
<dbReference type="CDD" id="cd06171">
    <property type="entry name" value="Sigma70_r4"/>
    <property type="match status" value="1"/>
</dbReference>
<evidence type="ECO:0000256" key="1">
    <source>
        <dbReference type="ARBA" id="ARBA00010641"/>
    </source>
</evidence>
<dbReference type="Pfam" id="PF08281">
    <property type="entry name" value="Sigma70_r4_2"/>
    <property type="match status" value="1"/>
</dbReference>
<keyword evidence="5" id="KW-0804">Transcription</keyword>
<name>A0ABZ3C834_9ACTN</name>
<gene>
    <name evidence="8" type="ORF">PCC79_00820</name>
</gene>
<keyword evidence="3" id="KW-0731">Sigma factor</keyword>
<sequence length="174" mass="19587">MTTSTTTREEEFSAFVATHGGSLRHVAHLLTGSRDGADDLLQDALLRTWLHWRRVEPQTAWAYTRRIMVNLATDRWRRKRYETVSADLGDWQPDAHAAAAFSATEDRDFIVDQLSHLSARERAIVVLRYYADLSEAEVAEHVGVSVGTVKSTCSRALSRLRSRNDAAEATRSKS</sequence>
<comment type="similarity">
    <text evidence="1">Belongs to the sigma-70 factor family. ECF subfamily.</text>
</comment>
<dbReference type="RefSeq" id="WP_232548659.1">
    <property type="nucleotide sequence ID" value="NZ_CP115965.1"/>
</dbReference>
<dbReference type="InterPro" id="IPR039425">
    <property type="entry name" value="RNA_pol_sigma-70-like"/>
</dbReference>
<dbReference type="NCBIfam" id="TIGR02983">
    <property type="entry name" value="SigE-fam_strep"/>
    <property type="match status" value="1"/>
</dbReference>
<evidence type="ECO:0000259" key="7">
    <source>
        <dbReference type="Pfam" id="PF08281"/>
    </source>
</evidence>
<keyword evidence="4" id="KW-0238">DNA-binding</keyword>
<accession>A0ABZ3C834</accession>
<evidence type="ECO:0000256" key="2">
    <source>
        <dbReference type="ARBA" id="ARBA00023015"/>
    </source>
</evidence>
<proteinExistence type="inferred from homology"/>
<dbReference type="Gene3D" id="1.10.1740.10">
    <property type="match status" value="1"/>
</dbReference>
<evidence type="ECO:0000256" key="5">
    <source>
        <dbReference type="ARBA" id="ARBA00023163"/>
    </source>
</evidence>
<dbReference type="SUPFAM" id="SSF88946">
    <property type="entry name" value="Sigma2 domain of RNA polymerase sigma factors"/>
    <property type="match status" value="1"/>
</dbReference>
<dbReference type="InterPro" id="IPR014325">
    <property type="entry name" value="RNA_pol_sigma-E_actinobac"/>
</dbReference>